<evidence type="ECO:0000256" key="2">
    <source>
        <dbReference type="ARBA" id="ARBA00022801"/>
    </source>
</evidence>
<dbReference type="RefSeq" id="WP_394843437.1">
    <property type="nucleotide sequence ID" value="NZ_CP089982.1"/>
</dbReference>
<name>A0ABZ2K281_9BACT</name>
<dbReference type="Gene3D" id="3.40.50.1820">
    <property type="entry name" value="alpha/beta hydrolase"/>
    <property type="match status" value="1"/>
</dbReference>
<organism evidence="4 5">
    <name type="scientific">Pendulispora brunnea</name>
    <dbReference type="NCBI Taxonomy" id="2905690"/>
    <lineage>
        <taxon>Bacteria</taxon>
        <taxon>Pseudomonadati</taxon>
        <taxon>Myxococcota</taxon>
        <taxon>Myxococcia</taxon>
        <taxon>Myxococcales</taxon>
        <taxon>Sorangiineae</taxon>
        <taxon>Pendulisporaceae</taxon>
        <taxon>Pendulispora</taxon>
    </lineage>
</organism>
<keyword evidence="5" id="KW-1185">Reference proteome</keyword>
<dbReference type="EMBL" id="CP089982">
    <property type="protein sequence ID" value="WXA92837.1"/>
    <property type="molecule type" value="Genomic_DNA"/>
</dbReference>
<dbReference type="Proteomes" id="UP001379533">
    <property type="component" value="Chromosome"/>
</dbReference>
<reference evidence="4 5" key="1">
    <citation type="submission" date="2021-12" db="EMBL/GenBank/DDBJ databases">
        <title>Discovery of the Pendulisporaceae a myxobacterial family with distinct sporulation behavior and unique specialized metabolism.</title>
        <authorList>
            <person name="Garcia R."/>
            <person name="Popoff A."/>
            <person name="Bader C.D."/>
            <person name="Loehr J."/>
            <person name="Walesch S."/>
            <person name="Walt C."/>
            <person name="Boldt J."/>
            <person name="Bunk B."/>
            <person name="Haeckl F.J.F.P.J."/>
            <person name="Gunesch A.P."/>
            <person name="Birkelbach J."/>
            <person name="Nuebel U."/>
            <person name="Pietschmann T."/>
            <person name="Bach T."/>
            <person name="Mueller R."/>
        </authorList>
    </citation>
    <scope>NUCLEOTIDE SEQUENCE [LARGE SCALE GENOMIC DNA]</scope>
    <source>
        <strain evidence="4 5">MSr12523</strain>
    </source>
</reference>
<evidence type="ECO:0000259" key="3">
    <source>
        <dbReference type="Pfam" id="PF02230"/>
    </source>
</evidence>
<dbReference type="Pfam" id="PF02230">
    <property type="entry name" value="Abhydrolase_2"/>
    <property type="match status" value="1"/>
</dbReference>
<feature type="domain" description="Phospholipase/carboxylesterase/thioesterase" evidence="3">
    <location>
        <begin position="26"/>
        <end position="223"/>
    </location>
</feature>
<keyword evidence="2" id="KW-0378">Hydrolase</keyword>
<accession>A0ABZ2K281</accession>
<dbReference type="SUPFAM" id="SSF53474">
    <property type="entry name" value="alpha/beta-Hydrolases"/>
    <property type="match status" value="1"/>
</dbReference>
<dbReference type="PANTHER" id="PTHR10655">
    <property type="entry name" value="LYSOPHOSPHOLIPASE-RELATED"/>
    <property type="match status" value="1"/>
</dbReference>
<protein>
    <submittedName>
        <fullName evidence="4">Phospholipase</fullName>
    </submittedName>
</protein>
<evidence type="ECO:0000256" key="1">
    <source>
        <dbReference type="ARBA" id="ARBA00006499"/>
    </source>
</evidence>
<gene>
    <name evidence="4" type="ORF">LZC95_41115</name>
</gene>
<comment type="similarity">
    <text evidence="1">Belongs to the AB hydrolase superfamily. AB hydrolase 2 family.</text>
</comment>
<dbReference type="InterPro" id="IPR003140">
    <property type="entry name" value="PLipase/COase/thioEstase"/>
</dbReference>
<proteinExistence type="inferred from homology"/>
<evidence type="ECO:0000313" key="4">
    <source>
        <dbReference type="EMBL" id="WXA92837.1"/>
    </source>
</evidence>
<sequence length="232" mass="24622">MKESTVAGLKVRWTGGDDGHGGGQGPLVILLHGYGAPGDDLVPLAREIPAPPGTRFAFPEAPKSLGPQFDEGRAWWDIDIMSYQLAVLAGRTQELTELVPDGLTDVRVRVTELLTGLSSANDAPVVFGGFSQGAMLALDVALHCDVPLAGLALLSGTIIARGEWMPRLESRRGLRVVQSHGTQDPILPYEVAEELREVLRAAGLDVAWVPFRGGHGIPPGALTAFGSLLSRH</sequence>
<dbReference type="InterPro" id="IPR029058">
    <property type="entry name" value="AB_hydrolase_fold"/>
</dbReference>
<dbReference type="InterPro" id="IPR050565">
    <property type="entry name" value="LYPA1-2/EST-like"/>
</dbReference>
<evidence type="ECO:0000313" key="5">
    <source>
        <dbReference type="Proteomes" id="UP001379533"/>
    </source>
</evidence>
<dbReference type="PANTHER" id="PTHR10655:SF17">
    <property type="entry name" value="LYSOPHOSPHOLIPASE-LIKE PROTEIN 1"/>
    <property type="match status" value="1"/>
</dbReference>